<dbReference type="EC" id="2.4.1.-" evidence="13"/>
<dbReference type="AlphaFoldDB" id="A0A066V1J1"/>
<dbReference type="OMA" id="MLWFIGQ"/>
<evidence type="ECO:0000256" key="9">
    <source>
        <dbReference type="ARBA" id="ARBA00022824"/>
    </source>
</evidence>
<name>A0A066V1J1_TILAU</name>
<evidence type="ECO:0000256" key="1">
    <source>
        <dbReference type="ARBA" id="ARBA00004477"/>
    </source>
</evidence>
<protein>
    <recommendedName>
        <fullName evidence="4 13">GPI mannosyltransferase 1</fullName>
        <ecNumber evidence="13">2.4.1.-</ecNumber>
    </recommendedName>
    <alternativeName>
        <fullName evidence="13">GPI mannosyltransferase I</fullName>
    </alternativeName>
</protein>
<evidence type="ECO:0000256" key="3">
    <source>
        <dbReference type="ARBA" id="ARBA00011071"/>
    </source>
</evidence>
<evidence type="ECO:0000256" key="12">
    <source>
        <dbReference type="ARBA" id="ARBA00025399"/>
    </source>
</evidence>
<evidence type="ECO:0000256" key="6">
    <source>
        <dbReference type="ARBA" id="ARBA00022676"/>
    </source>
</evidence>
<dbReference type="FunCoup" id="A0A066V1J1">
    <property type="interactions" value="273"/>
</dbReference>
<comment type="subcellular location">
    <subcellularLocation>
        <location evidence="1 13">Endoplasmic reticulum membrane</location>
        <topology evidence="1 13">Multi-pass membrane protein</topology>
    </subcellularLocation>
</comment>
<keyword evidence="7 13" id="KW-0808">Transferase</keyword>
<dbReference type="RefSeq" id="XP_013239818.1">
    <property type="nucleotide sequence ID" value="XM_013384364.1"/>
</dbReference>
<dbReference type="PANTHER" id="PTHR12886:SF0">
    <property type="entry name" value="GPI MANNOSYLTRANSFERASE 1"/>
    <property type="match status" value="1"/>
</dbReference>
<evidence type="ECO:0000313" key="15">
    <source>
        <dbReference type="Proteomes" id="UP000027361"/>
    </source>
</evidence>
<keyword evidence="11 13" id="KW-0472">Membrane</keyword>
<dbReference type="PANTHER" id="PTHR12886">
    <property type="entry name" value="PIG-M MANNOSYLTRANSFERASE"/>
    <property type="match status" value="1"/>
</dbReference>
<keyword evidence="15" id="KW-1185">Reference proteome</keyword>
<dbReference type="GO" id="GO:0051751">
    <property type="term" value="F:alpha-1,4-mannosyltransferase activity"/>
    <property type="evidence" value="ECO:0007669"/>
    <property type="project" value="InterPro"/>
</dbReference>
<dbReference type="GO" id="GO:1990529">
    <property type="term" value="C:glycosylphosphatidylinositol-mannosyltransferase I complex"/>
    <property type="evidence" value="ECO:0007669"/>
    <property type="project" value="TreeGrafter"/>
</dbReference>
<dbReference type="HOGENOM" id="CLU_024220_3_1_1"/>
<feature type="transmembrane region" description="Helical" evidence="13">
    <location>
        <begin position="399"/>
        <end position="422"/>
    </location>
</feature>
<evidence type="ECO:0000256" key="8">
    <source>
        <dbReference type="ARBA" id="ARBA00022692"/>
    </source>
</evidence>
<dbReference type="Pfam" id="PF05007">
    <property type="entry name" value="Mannosyl_trans"/>
    <property type="match status" value="1"/>
</dbReference>
<keyword evidence="5 13" id="KW-0337">GPI-anchor biosynthesis</keyword>
<sequence length="550" mass="60550">MSTSLAVNLLGGAALRASMLAWGHYQDAHTSLRFEDVDYSVFTDAARLVVRGCPLQKALAVDAADAMIEENAYGPNLPCARGMVPIIARFVLQQDPRSWSSEEQEKAAQDTAFRWALFVYKLLGPLLKTLSSLGDPYARPTYRYTPFLAVLLSPIYSIRAAPRDLGKCFFLIADLACGVLMWQLVQGRRRTRVSAKYAARIVSLLWFFNPMPMQIAARGSAESILGFLVLLFLYLFLQNNPELPPEGLAAAQDQLAKAHGAAQDHDPRPVAEAAEPLSEWSLTGLAAPIVLAIAVHFKIYPIVYAAPIVAHLFASTGGAKLPIIRFTIVAGFAFAIINLVAYGLWGTPFIEHSFLYHIHRKDHRHNFSAFFLPTYLSTVPSTSGQIAGNALSKLLPAEILTLLTSPLASFVPQLLLVAYLGFSIGSKDLVAAFFAQTMAFVHWNKVITSQYFLWYLWLLPVLLPDLDFGVLNGLVTLGGWISSQALWLSQAYLLENKAQDNYLRVWLAGLVFLTVQAWVLVSCVKAWGRVRLQDAAMTQMTAAKAASSVQ</sequence>
<evidence type="ECO:0000313" key="14">
    <source>
        <dbReference type="EMBL" id="KDN35577.1"/>
    </source>
</evidence>
<dbReference type="STRING" id="1037660.A0A066V1J1"/>
<dbReference type="GO" id="GO:0005789">
    <property type="term" value="C:endoplasmic reticulum membrane"/>
    <property type="evidence" value="ECO:0007669"/>
    <property type="project" value="UniProtKB-SubCell"/>
</dbReference>
<comment type="similarity">
    <text evidence="3 13">Belongs to the PIGM family.</text>
</comment>
<organism evidence="14 15">
    <name type="scientific">Tilletiaria anomala (strain ATCC 24038 / CBS 436.72 / UBC 951)</name>
    <dbReference type="NCBI Taxonomy" id="1037660"/>
    <lineage>
        <taxon>Eukaryota</taxon>
        <taxon>Fungi</taxon>
        <taxon>Dikarya</taxon>
        <taxon>Basidiomycota</taxon>
        <taxon>Ustilaginomycotina</taxon>
        <taxon>Exobasidiomycetes</taxon>
        <taxon>Georgefischeriales</taxon>
        <taxon>Tilletiariaceae</taxon>
        <taxon>Tilletiaria</taxon>
    </lineage>
</organism>
<dbReference type="GO" id="GO:0004376">
    <property type="term" value="F:GPI mannosyltransferase activity"/>
    <property type="evidence" value="ECO:0007669"/>
    <property type="project" value="InterPro"/>
</dbReference>
<keyword evidence="10 13" id="KW-1133">Transmembrane helix</keyword>
<reference evidence="14 15" key="1">
    <citation type="submission" date="2014-05" db="EMBL/GenBank/DDBJ databases">
        <title>Draft genome sequence of a rare smut relative, Tilletiaria anomala UBC 951.</title>
        <authorList>
            <consortium name="DOE Joint Genome Institute"/>
            <person name="Toome M."/>
            <person name="Kuo A."/>
            <person name="Henrissat B."/>
            <person name="Lipzen A."/>
            <person name="Tritt A."/>
            <person name="Yoshinaga Y."/>
            <person name="Zane M."/>
            <person name="Barry K."/>
            <person name="Grigoriev I.V."/>
            <person name="Spatafora J.W."/>
            <person name="Aimea M.C."/>
        </authorList>
    </citation>
    <scope>NUCLEOTIDE SEQUENCE [LARGE SCALE GENOMIC DNA]</scope>
    <source>
        <strain evidence="14 15">UBC 951</strain>
    </source>
</reference>
<keyword evidence="9 13" id="KW-0256">Endoplasmic reticulum</keyword>
<feature type="transmembrane region" description="Helical" evidence="13">
    <location>
        <begin position="429"/>
        <end position="457"/>
    </location>
</feature>
<comment type="caution">
    <text evidence="13">Lacks conserved residue(s) required for the propagation of feature annotation.</text>
</comment>
<evidence type="ECO:0000256" key="2">
    <source>
        <dbReference type="ARBA" id="ARBA00004687"/>
    </source>
</evidence>
<keyword evidence="6 13" id="KW-0328">Glycosyltransferase</keyword>
<dbReference type="GO" id="GO:0006506">
    <property type="term" value="P:GPI anchor biosynthetic process"/>
    <property type="evidence" value="ECO:0007669"/>
    <property type="project" value="UniProtKB-UniPathway"/>
</dbReference>
<feature type="transmembrane region" description="Helical" evidence="13">
    <location>
        <begin position="285"/>
        <end position="314"/>
    </location>
</feature>
<dbReference type="EMBL" id="JMSN01000206">
    <property type="protein sequence ID" value="KDN35577.1"/>
    <property type="molecule type" value="Genomic_DNA"/>
</dbReference>
<dbReference type="Proteomes" id="UP000027361">
    <property type="component" value="Unassembled WGS sequence"/>
</dbReference>
<evidence type="ECO:0000256" key="4">
    <source>
        <dbReference type="ARBA" id="ARBA00013797"/>
    </source>
</evidence>
<evidence type="ECO:0000256" key="11">
    <source>
        <dbReference type="ARBA" id="ARBA00023136"/>
    </source>
</evidence>
<dbReference type="GeneID" id="25263420"/>
<dbReference type="OrthoDB" id="1741594at2759"/>
<evidence type="ECO:0000256" key="7">
    <source>
        <dbReference type="ARBA" id="ARBA00022679"/>
    </source>
</evidence>
<accession>A0A066V1J1</accession>
<feature type="transmembrane region" description="Helical" evidence="13">
    <location>
        <begin position="326"/>
        <end position="345"/>
    </location>
</feature>
<evidence type="ECO:0000256" key="10">
    <source>
        <dbReference type="ARBA" id="ARBA00022989"/>
    </source>
</evidence>
<dbReference type="InParanoid" id="A0A066V1J1"/>
<feature type="transmembrane region" description="Helical" evidence="13">
    <location>
        <begin position="215"/>
        <end position="237"/>
    </location>
</feature>
<comment type="function">
    <text evidence="12 13">Mannosyltransferase involved in glycosylphosphatidylinositol-anchor biosynthesis. Transfers the first alpha-1,4-mannose to GlcN-acyl-PI during GPI precursor assembly. Required for cell wall integrity.</text>
</comment>
<dbReference type="InterPro" id="IPR007704">
    <property type="entry name" value="PIG-M"/>
</dbReference>
<evidence type="ECO:0000256" key="5">
    <source>
        <dbReference type="ARBA" id="ARBA00022502"/>
    </source>
</evidence>
<gene>
    <name evidence="14" type="ORF">K437DRAFT_252756</name>
</gene>
<proteinExistence type="inferred from homology"/>
<dbReference type="UniPathway" id="UPA00196"/>
<evidence type="ECO:0000256" key="13">
    <source>
        <dbReference type="RuleBase" id="RU365064"/>
    </source>
</evidence>
<comment type="pathway">
    <text evidence="2 13">Glycolipid biosynthesis; glycosylphosphatidylinositol-anchor biosynthesis.</text>
</comment>
<comment type="caution">
    <text evidence="14">The sequence shown here is derived from an EMBL/GenBank/DDBJ whole genome shotgun (WGS) entry which is preliminary data.</text>
</comment>
<feature type="transmembrane region" description="Helical" evidence="13">
    <location>
        <begin position="505"/>
        <end position="527"/>
    </location>
</feature>
<keyword evidence="8 13" id="KW-0812">Transmembrane</keyword>